<feature type="transmembrane region" description="Helical" evidence="1">
    <location>
        <begin position="90"/>
        <end position="110"/>
    </location>
</feature>
<dbReference type="OrthoDB" id="2339365at2"/>
<evidence type="ECO:0000313" key="2">
    <source>
        <dbReference type="EMBL" id="QCP33789.1"/>
    </source>
</evidence>
<keyword evidence="3" id="KW-1185">Reference proteome</keyword>
<feature type="transmembrane region" description="Helical" evidence="1">
    <location>
        <begin position="20"/>
        <end position="41"/>
    </location>
</feature>
<feature type="transmembrane region" description="Helical" evidence="1">
    <location>
        <begin position="192"/>
        <end position="212"/>
    </location>
</feature>
<feature type="transmembrane region" description="Helical" evidence="1">
    <location>
        <begin position="165"/>
        <end position="185"/>
    </location>
</feature>
<dbReference type="EMBL" id="CP040058">
    <property type="protein sequence ID" value="QCP33789.1"/>
    <property type="molecule type" value="Genomic_DNA"/>
</dbReference>
<feature type="transmembrane region" description="Helical" evidence="1">
    <location>
        <begin position="61"/>
        <end position="78"/>
    </location>
</feature>
<gene>
    <name evidence="2" type="ORF">AR1Y2_0335</name>
</gene>
<feature type="transmembrane region" description="Helical" evidence="1">
    <location>
        <begin position="116"/>
        <end position="136"/>
    </location>
</feature>
<evidence type="ECO:0000256" key="1">
    <source>
        <dbReference type="SAM" id="Phobius"/>
    </source>
</evidence>
<proteinExistence type="predicted"/>
<dbReference type="AlphaFoldDB" id="A0A4P8IF33"/>
<sequence length="214" mass="24528">MKEFLNHIRPPVQNIPIRKLLFTTFGVFLFGLIMGIFSKFLDCSPSNELPYVFELLDIRNFLGRFPIWLFLALLISVYSETPVWAGVRTFLFFTGMLISYYAYTNFIAGFFPVDYIMIWVRLTVCSPILAVLCWYAKGTGITSLMLSSGIIGILFTQAFNFDLTYFNVSNQGLEAILWFMAICIFCKNPKQLAQITGLSIIVAILWNTVHLFPF</sequence>
<keyword evidence="1" id="KW-0472">Membrane</keyword>
<protein>
    <submittedName>
        <fullName evidence="2">Uncharacterized protein</fullName>
    </submittedName>
</protein>
<feature type="transmembrane region" description="Helical" evidence="1">
    <location>
        <begin position="143"/>
        <end position="159"/>
    </location>
</feature>
<accession>A0A4P8IF33</accession>
<dbReference type="Proteomes" id="UP000298653">
    <property type="component" value="Chromosome"/>
</dbReference>
<dbReference type="KEGG" id="arf:AR1Y2_0335"/>
<keyword evidence="1" id="KW-0812">Transmembrane</keyword>
<evidence type="ECO:0000313" key="3">
    <source>
        <dbReference type="Proteomes" id="UP000298653"/>
    </source>
</evidence>
<dbReference type="RefSeq" id="WP_137327416.1">
    <property type="nucleotide sequence ID" value="NZ_CP040058.1"/>
</dbReference>
<keyword evidence="1" id="KW-1133">Transmembrane helix</keyword>
<organism evidence="2 3">
    <name type="scientific">Anaerostipes rhamnosivorans</name>
    <dbReference type="NCBI Taxonomy" id="1229621"/>
    <lineage>
        <taxon>Bacteria</taxon>
        <taxon>Bacillati</taxon>
        <taxon>Bacillota</taxon>
        <taxon>Clostridia</taxon>
        <taxon>Lachnospirales</taxon>
        <taxon>Lachnospiraceae</taxon>
        <taxon>Anaerostipes</taxon>
    </lineage>
</organism>
<name>A0A4P8IF33_9FIRM</name>
<reference evidence="2 3" key="1">
    <citation type="submission" date="2019-05" db="EMBL/GenBank/DDBJ databases">
        <title>Complete genome sequencing of Anaerostipes rhamnosivorans.</title>
        <authorList>
            <person name="Bui T.P.N."/>
            <person name="de Vos W.M."/>
        </authorList>
    </citation>
    <scope>NUCLEOTIDE SEQUENCE [LARGE SCALE GENOMIC DNA]</scope>
    <source>
        <strain evidence="2 3">1y2</strain>
    </source>
</reference>